<proteinExistence type="predicted"/>
<sequence length="166" mass="19450">MEKIRQVDFMMLCGLIGLHIKHFRYKLNLSLDDAGKSQLLQLHELQKLRNEAYENSLIYKSRMQHFHDKKVWLYNSHLKLFLGKLKSRWDGPYIINELFDFGVVLIMDPKTGKSFTVNSQRLKQYVGADQMLEPQVTMLEDLLDPSLHPAPSTSTLVTNFEKLSFY</sequence>
<evidence type="ECO:0000313" key="1">
    <source>
        <dbReference type="EMBL" id="CAA6675778.1"/>
    </source>
</evidence>
<reference evidence="2" key="1">
    <citation type="journal article" date="2020" name="Sci. Rep.">
        <title>Chromosome-scale genome assembly for the duckweed Spirodela intermedia, integrating cytogenetic maps, PacBio and Oxford Nanopore libraries.</title>
        <authorList>
            <person name="Hoang P.T.N."/>
            <person name="Fiebig A."/>
            <person name="Novak P."/>
            <person name="Macas J."/>
            <person name="Cao H.X."/>
            <person name="Stepanenko A."/>
            <person name="Chen G."/>
            <person name="Borisjuk N."/>
            <person name="Scholz U."/>
            <person name="Schubert I."/>
        </authorList>
    </citation>
    <scope>NUCLEOTIDE SEQUENCE [LARGE SCALE GENOMIC DNA]</scope>
</reference>
<dbReference type="Proteomes" id="UP001189122">
    <property type="component" value="Unassembled WGS sequence"/>
</dbReference>
<evidence type="ECO:0008006" key="3">
    <source>
        <dbReference type="Google" id="ProtNLM"/>
    </source>
</evidence>
<name>A0ABN7EDR5_SPIIN</name>
<protein>
    <recommendedName>
        <fullName evidence="3">Reverse transcriptase domain-containing protein</fullName>
    </recommendedName>
</protein>
<keyword evidence="2" id="KW-1185">Reference proteome</keyword>
<gene>
    <name evidence="1" type="ORF">SI7747_UN022120</name>
</gene>
<organism evidence="1 2">
    <name type="scientific">Spirodela intermedia</name>
    <name type="common">Intermediate duckweed</name>
    <dbReference type="NCBI Taxonomy" id="51605"/>
    <lineage>
        <taxon>Eukaryota</taxon>
        <taxon>Viridiplantae</taxon>
        <taxon>Streptophyta</taxon>
        <taxon>Embryophyta</taxon>
        <taxon>Tracheophyta</taxon>
        <taxon>Spermatophyta</taxon>
        <taxon>Magnoliopsida</taxon>
        <taxon>Liliopsida</taxon>
        <taxon>Araceae</taxon>
        <taxon>Lemnoideae</taxon>
        <taxon>Spirodela</taxon>
    </lineage>
</organism>
<dbReference type="EMBL" id="CACRZD030000402">
    <property type="protein sequence ID" value="CAA6675778.1"/>
    <property type="molecule type" value="Genomic_DNA"/>
</dbReference>
<accession>A0ABN7EDR5</accession>
<evidence type="ECO:0000313" key="2">
    <source>
        <dbReference type="Proteomes" id="UP001189122"/>
    </source>
</evidence>
<comment type="caution">
    <text evidence="1">The sequence shown here is derived from an EMBL/GenBank/DDBJ whole genome shotgun (WGS) entry which is preliminary data.</text>
</comment>